<dbReference type="Proteomes" id="UP000663862">
    <property type="component" value="Unassembled WGS sequence"/>
</dbReference>
<organism evidence="1 3">
    <name type="scientific">Rotaria socialis</name>
    <dbReference type="NCBI Taxonomy" id="392032"/>
    <lineage>
        <taxon>Eukaryota</taxon>
        <taxon>Metazoa</taxon>
        <taxon>Spiralia</taxon>
        <taxon>Gnathifera</taxon>
        <taxon>Rotifera</taxon>
        <taxon>Eurotatoria</taxon>
        <taxon>Bdelloidea</taxon>
        <taxon>Philodinida</taxon>
        <taxon>Philodinidae</taxon>
        <taxon>Rotaria</taxon>
    </lineage>
</organism>
<dbReference type="Proteomes" id="UP000663869">
    <property type="component" value="Unassembled WGS sequence"/>
</dbReference>
<evidence type="ECO:0000313" key="2">
    <source>
        <dbReference type="EMBL" id="CAF4640485.1"/>
    </source>
</evidence>
<accession>A0A817VX62</accession>
<evidence type="ECO:0000313" key="3">
    <source>
        <dbReference type="Proteomes" id="UP000663869"/>
    </source>
</evidence>
<protein>
    <submittedName>
        <fullName evidence="1">Uncharacterized protein</fullName>
    </submittedName>
</protein>
<proteinExistence type="predicted"/>
<sequence length="96" mass="11149">MTSVVHSMVHVPQTLKDFGPVQNYSTFNFESVIAELDTMDYASPLHLFICRMFCSKRQALPRQVTTKQNKSFRLGRKLDLPNDHIAMVYLRPKTNF</sequence>
<dbReference type="EMBL" id="CAJOBQ010004627">
    <property type="protein sequence ID" value="CAF4640485.1"/>
    <property type="molecule type" value="Genomic_DNA"/>
</dbReference>
<gene>
    <name evidence="1" type="ORF">FME351_LOCUS4210</name>
    <name evidence="2" type="ORF">TSG867_LOCUS30153</name>
</gene>
<dbReference type="AlphaFoldDB" id="A0A817VX62"/>
<name>A0A817VX62_9BILA</name>
<reference evidence="1" key="1">
    <citation type="submission" date="2021-02" db="EMBL/GenBank/DDBJ databases">
        <authorList>
            <person name="Nowell W R."/>
        </authorList>
    </citation>
    <scope>NUCLEOTIDE SEQUENCE</scope>
</reference>
<dbReference type="EMBL" id="CAJNYU010000292">
    <property type="protein sequence ID" value="CAF3347935.1"/>
    <property type="molecule type" value="Genomic_DNA"/>
</dbReference>
<evidence type="ECO:0000313" key="1">
    <source>
        <dbReference type="EMBL" id="CAF3347935.1"/>
    </source>
</evidence>
<comment type="caution">
    <text evidence="1">The sequence shown here is derived from an EMBL/GenBank/DDBJ whole genome shotgun (WGS) entry which is preliminary data.</text>
</comment>